<keyword evidence="2" id="KW-0472">Membrane</keyword>
<comment type="caution">
    <text evidence="3">The sequence shown here is derived from an EMBL/GenBank/DDBJ whole genome shotgun (WGS) entry which is preliminary data.</text>
</comment>
<feature type="compositionally biased region" description="Basic and acidic residues" evidence="1">
    <location>
        <begin position="49"/>
        <end position="71"/>
    </location>
</feature>
<feature type="compositionally biased region" description="Basic residues" evidence="1">
    <location>
        <begin position="36"/>
        <end position="48"/>
    </location>
</feature>
<gene>
    <name evidence="3" type="ORF">CAL65_13895</name>
</gene>
<keyword evidence="2" id="KW-1133">Transmembrane helix</keyword>
<reference evidence="4" key="1">
    <citation type="submission" date="2017-05" db="EMBL/GenBank/DDBJ databases">
        <authorList>
            <person name="Sharma S."/>
            <person name="Sidhu C."/>
            <person name="Pinnaka A.K."/>
        </authorList>
    </citation>
    <scope>NUCLEOTIDE SEQUENCE [LARGE SCALE GENOMIC DNA]</scope>
    <source>
        <strain evidence="4">AK93</strain>
    </source>
</reference>
<feature type="transmembrane region" description="Helical" evidence="2">
    <location>
        <begin position="312"/>
        <end position="334"/>
    </location>
</feature>
<protein>
    <submittedName>
        <fullName evidence="3">Uncharacterized protein</fullName>
    </submittedName>
</protein>
<sequence>MNGVTVAVADEAQLRQFEADIRKAKNIRSKLTDVQRKRRRAAHARHRATTREQQERSQLEHRKQLADRDEHRRELAAVEERIRRAMRPVGPGAGQVGVRIQGLTEAQQQELRRMAADFQAGRAYTPSAARGLFVNDGLAAIIFAMQIGNLVQFVRAMEDGDDTAKARNRLRLIGHVIAAAAAGSALAQGVAVTVFSARLDRFASRLAREGVAANLGRLTAMFGYGAYGLGTLTSLAATVHHGRQWTEALRTGNRQAMAGATLSMVGSAGVAGSQAWGLGQTRKARRFVGQEMARGASRSAAWASASGRLLSVFLRVNLAGLVFTAIQLAGEWWYNRNQRSALDRWLEQGPWGDEDAGWEAEDAQRRFLAITALPKVEVRTDNGEPSFRIIIPDLDEADLADQGLGLYALPRPTSDNSEEWSQTLASLASLQALSPLTLSFPVCDNEQKGRRQLSLGIQYASSQFPDMPRAFHFGIVDLRAVTPGLWHRLNLRRIPEDAKRTIEPLENTQPPLSRMATLRLEDLSE</sequence>
<feature type="region of interest" description="Disordered" evidence="1">
    <location>
        <begin position="32"/>
        <end position="71"/>
    </location>
</feature>
<evidence type="ECO:0000256" key="2">
    <source>
        <dbReference type="SAM" id="Phobius"/>
    </source>
</evidence>
<evidence type="ECO:0000256" key="1">
    <source>
        <dbReference type="SAM" id="MobiDB-lite"/>
    </source>
</evidence>
<dbReference type="AlphaFoldDB" id="A0A3E0WQD7"/>
<name>A0A3E0WQD7_9GAMM</name>
<accession>A0A3E0WQD7</accession>
<evidence type="ECO:0000313" key="4">
    <source>
        <dbReference type="Proteomes" id="UP000256763"/>
    </source>
</evidence>
<dbReference type="RefSeq" id="WP_116348055.1">
    <property type="nucleotide sequence ID" value="NZ_NFZW01000013.1"/>
</dbReference>
<organism evidence="3 4">
    <name type="scientific">Alkalilimnicola ehrlichii</name>
    <dbReference type="NCBI Taxonomy" id="351052"/>
    <lineage>
        <taxon>Bacteria</taxon>
        <taxon>Pseudomonadati</taxon>
        <taxon>Pseudomonadota</taxon>
        <taxon>Gammaproteobacteria</taxon>
        <taxon>Chromatiales</taxon>
        <taxon>Ectothiorhodospiraceae</taxon>
        <taxon>Alkalilimnicola</taxon>
    </lineage>
</organism>
<evidence type="ECO:0000313" key="3">
    <source>
        <dbReference type="EMBL" id="RFA35190.1"/>
    </source>
</evidence>
<keyword evidence="4" id="KW-1185">Reference proteome</keyword>
<feature type="transmembrane region" description="Helical" evidence="2">
    <location>
        <begin position="172"/>
        <end position="197"/>
    </location>
</feature>
<feature type="transmembrane region" description="Helical" evidence="2">
    <location>
        <begin position="218"/>
        <end position="237"/>
    </location>
</feature>
<proteinExistence type="predicted"/>
<keyword evidence="2" id="KW-0812">Transmembrane</keyword>
<dbReference type="Proteomes" id="UP000256763">
    <property type="component" value="Unassembled WGS sequence"/>
</dbReference>
<feature type="transmembrane region" description="Helical" evidence="2">
    <location>
        <begin position="257"/>
        <end position="278"/>
    </location>
</feature>
<dbReference type="EMBL" id="NFZW01000013">
    <property type="protein sequence ID" value="RFA35190.1"/>
    <property type="molecule type" value="Genomic_DNA"/>
</dbReference>
<feature type="transmembrane region" description="Helical" evidence="2">
    <location>
        <begin position="132"/>
        <end position="152"/>
    </location>
</feature>